<feature type="signal peptide" evidence="1">
    <location>
        <begin position="1"/>
        <end position="26"/>
    </location>
</feature>
<evidence type="ECO:0000313" key="3">
    <source>
        <dbReference type="Proteomes" id="UP000327118"/>
    </source>
</evidence>
<name>A0A5N6ZGZ4_9EURO</name>
<sequence length="85" mass="9904">MHPFFRLINHIWVLTVFVGWLKKLRSHRRPAPHGDMLMGRLLNPTQRSHTSLHDCHGSSLLPLPLAWHLVVMEALGKLLICMLFY</sequence>
<protein>
    <recommendedName>
        <fullName evidence="4">Secreted protein</fullName>
    </recommendedName>
</protein>
<evidence type="ECO:0008006" key="4">
    <source>
        <dbReference type="Google" id="ProtNLM"/>
    </source>
</evidence>
<accession>A0A5N6ZGZ4</accession>
<dbReference type="EMBL" id="ML739033">
    <property type="protein sequence ID" value="KAE8356954.1"/>
    <property type="molecule type" value="Genomic_DNA"/>
</dbReference>
<evidence type="ECO:0000256" key="1">
    <source>
        <dbReference type="SAM" id="SignalP"/>
    </source>
</evidence>
<feature type="chain" id="PRO_5024909292" description="Secreted protein" evidence="1">
    <location>
        <begin position="27"/>
        <end position="85"/>
    </location>
</feature>
<dbReference type="AlphaFoldDB" id="A0A5N6ZGZ4"/>
<gene>
    <name evidence="2" type="ORF">BDV28DRAFT_564</name>
</gene>
<keyword evidence="1" id="KW-0732">Signal</keyword>
<proteinExistence type="predicted"/>
<keyword evidence="3" id="KW-1185">Reference proteome</keyword>
<dbReference type="Proteomes" id="UP000327118">
    <property type="component" value="Unassembled WGS sequence"/>
</dbReference>
<evidence type="ECO:0000313" key="2">
    <source>
        <dbReference type="EMBL" id="KAE8356954.1"/>
    </source>
</evidence>
<reference evidence="3" key="1">
    <citation type="submission" date="2019-04" db="EMBL/GenBank/DDBJ databases">
        <title>Friends and foes A comparative genomics studyof 23 Aspergillus species from section Flavi.</title>
        <authorList>
            <consortium name="DOE Joint Genome Institute"/>
            <person name="Kjaerbolling I."/>
            <person name="Vesth T."/>
            <person name="Frisvad J.C."/>
            <person name="Nybo J.L."/>
            <person name="Theobald S."/>
            <person name="Kildgaard S."/>
            <person name="Isbrandt T."/>
            <person name="Kuo A."/>
            <person name="Sato A."/>
            <person name="Lyhne E.K."/>
            <person name="Kogle M.E."/>
            <person name="Wiebenga A."/>
            <person name="Kun R.S."/>
            <person name="Lubbers R.J."/>
            <person name="Makela M.R."/>
            <person name="Barry K."/>
            <person name="Chovatia M."/>
            <person name="Clum A."/>
            <person name="Daum C."/>
            <person name="Haridas S."/>
            <person name="He G."/>
            <person name="LaButti K."/>
            <person name="Lipzen A."/>
            <person name="Mondo S."/>
            <person name="Riley R."/>
            <person name="Salamov A."/>
            <person name="Simmons B.A."/>
            <person name="Magnuson J.K."/>
            <person name="Henrissat B."/>
            <person name="Mortensen U.H."/>
            <person name="Larsen T.O."/>
            <person name="Devries R.P."/>
            <person name="Grigoriev I.V."/>
            <person name="Machida M."/>
            <person name="Baker S.E."/>
            <person name="Andersen M.R."/>
        </authorList>
    </citation>
    <scope>NUCLEOTIDE SEQUENCE [LARGE SCALE GENOMIC DNA]</scope>
    <source>
        <strain evidence="3">CBS 553.77</strain>
    </source>
</reference>
<organism evidence="2 3">
    <name type="scientific">Aspergillus coremiiformis</name>
    <dbReference type="NCBI Taxonomy" id="138285"/>
    <lineage>
        <taxon>Eukaryota</taxon>
        <taxon>Fungi</taxon>
        <taxon>Dikarya</taxon>
        <taxon>Ascomycota</taxon>
        <taxon>Pezizomycotina</taxon>
        <taxon>Eurotiomycetes</taxon>
        <taxon>Eurotiomycetidae</taxon>
        <taxon>Eurotiales</taxon>
        <taxon>Aspergillaceae</taxon>
        <taxon>Aspergillus</taxon>
        <taxon>Aspergillus subgen. Circumdati</taxon>
    </lineage>
</organism>